<evidence type="ECO:0000256" key="12">
    <source>
        <dbReference type="ARBA" id="ARBA00023098"/>
    </source>
</evidence>
<evidence type="ECO:0000256" key="3">
    <source>
        <dbReference type="ARBA" id="ARBA00004728"/>
    </source>
</evidence>
<keyword evidence="8" id="KW-1003">Cell membrane</keyword>
<dbReference type="Proteomes" id="UP000003294">
    <property type="component" value="Unassembled WGS sequence"/>
</dbReference>
<evidence type="ECO:0000313" key="21">
    <source>
        <dbReference type="Proteomes" id="UP000003294"/>
    </source>
</evidence>
<comment type="caution">
    <text evidence="20">The sequence shown here is derived from an EMBL/GenBank/DDBJ whole genome shotgun (WGS) entry which is preliminary data.</text>
</comment>
<evidence type="ECO:0000256" key="11">
    <source>
        <dbReference type="ARBA" id="ARBA00022679"/>
    </source>
</evidence>
<dbReference type="EC" id="2.3.1.51" evidence="6 18"/>
<protein>
    <recommendedName>
        <fullName evidence="7 18">1-acyl-sn-glycerol-3-phosphate acyltransferase</fullName>
        <ecNumber evidence="6 18">2.3.1.51</ecNumber>
    </recommendedName>
</protein>
<evidence type="ECO:0000256" key="6">
    <source>
        <dbReference type="ARBA" id="ARBA00013211"/>
    </source>
</evidence>
<dbReference type="GO" id="GO:0016024">
    <property type="term" value="P:CDP-diacylglycerol biosynthetic process"/>
    <property type="evidence" value="ECO:0007669"/>
    <property type="project" value="UniProtKB-UniPathway"/>
</dbReference>
<keyword evidence="12 18" id="KW-0443">Lipid metabolism</keyword>
<dbReference type="STRING" id="546262.NEICINOT_03402"/>
<evidence type="ECO:0000256" key="10">
    <source>
        <dbReference type="ARBA" id="ARBA00022519"/>
    </source>
</evidence>
<keyword evidence="11 18" id="KW-0808">Transferase</keyword>
<evidence type="ECO:0000256" key="5">
    <source>
        <dbReference type="ARBA" id="ARBA00008655"/>
    </source>
</evidence>
<comment type="pathway">
    <text evidence="3">Phospholipid metabolism; CDP-diacylglycerol biosynthesis; CDP-diacylglycerol from sn-glycerol 3-phosphate: step 2/3.</text>
</comment>
<dbReference type="PANTHER" id="PTHR10434:SF59">
    <property type="entry name" value="1-ACYL-SN-GLYCEROL-3-PHOSPHATE ACYLTRANSFERASE"/>
    <property type="match status" value="1"/>
</dbReference>
<dbReference type="InterPro" id="IPR004552">
    <property type="entry name" value="AGP_acyltrans"/>
</dbReference>
<accession>D0W183</accession>
<dbReference type="GO" id="GO:0006654">
    <property type="term" value="P:phosphatidic acid biosynthetic process"/>
    <property type="evidence" value="ECO:0007669"/>
    <property type="project" value="TreeGrafter"/>
</dbReference>
<comment type="similarity">
    <text evidence="5 18">Belongs to the 1-acyl-sn-glycerol-3-phosphate acyltransferase family.</text>
</comment>
<sequence>MFQHQVFIFGKELIMSASRASIFTRLHRLYRLAVWLFKTGKNLRSIDGDCPESRNRAVIALGKGALAALDIGLVVGKPAPEHLDGVLVAANHVSWLDIFAMSAVYPSSFIAKQEIKSWPVLGKMGQNAGTVFINRNSRRDIEPINRAICATLQRGQNVSFFPEARTSSGLELLPFKAALFQSAIDAGAKVLAVALRYYDGAGKRTARPSYADVGLPTCLWRIVSMKKLTIKVDFICVSDAAESEDRYALKDKIEESIRTIIVSDLDDAV</sequence>
<organism evidence="20 21">
    <name type="scientific">Neisseria cinerea ATCC 14685</name>
    <dbReference type="NCBI Taxonomy" id="546262"/>
    <lineage>
        <taxon>Bacteria</taxon>
        <taxon>Pseudomonadati</taxon>
        <taxon>Pseudomonadota</taxon>
        <taxon>Betaproteobacteria</taxon>
        <taxon>Neisseriales</taxon>
        <taxon>Neisseriaceae</taxon>
        <taxon>Neisseria</taxon>
    </lineage>
</organism>
<keyword evidence="16 18" id="KW-0012">Acyltransferase</keyword>
<evidence type="ECO:0000256" key="2">
    <source>
        <dbReference type="ARBA" id="ARBA00004417"/>
    </source>
</evidence>
<comment type="subcellular location">
    <subcellularLocation>
        <location evidence="2">Cell inner membrane</location>
        <topology evidence="2">Peripheral membrane protein</topology>
    </subcellularLocation>
</comment>
<keyword evidence="15 18" id="KW-1208">Phospholipid metabolism</keyword>
<proteinExistence type="inferred from homology"/>
<comment type="function">
    <text evidence="17">Converts lysophosphatidic acid (LPA) into phosphatidic acid by incorporating acyl moiety at the 2 position.</text>
</comment>
<dbReference type="UniPathway" id="UPA00557">
    <property type="reaction ID" value="UER00613"/>
</dbReference>
<dbReference type="CDD" id="cd07989">
    <property type="entry name" value="LPLAT_AGPAT-like"/>
    <property type="match status" value="1"/>
</dbReference>
<evidence type="ECO:0000256" key="16">
    <source>
        <dbReference type="ARBA" id="ARBA00023315"/>
    </source>
</evidence>
<evidence type="ECO:0000256" key="7">
    <source>
        <dbReference type="ARBA" id="ARBA00016139"/>
    </source>
</evidence>
<name>D0W183_NEICI</name>
<dbReference type="GO" id="GO:0003841">
    <property type="term" value="F:1-acylglycerol-3-phosphate O-acyltransferase activity"/>
    <property type="evidence" value="ECO:0007669"/>
    <property type="project" value="UniProtKB-UniRule"/>
</dbReference>
<keyword evidence="14 18" id="KW-0594">Phospholipid biosynthesis</keyword>
<evidence type="ECO:0000256" key="9">
    <source>
        <dbReference type="ARBA" id="ARBA00022516"/>
    </source>
</evidence>
<dbReference type="NCBIfam" id="TIGR00530">
    <property type="entry name" value="AGP_acyltrn"/>
    <property type="match status" value="1"/>
</dbReference>
<keyword evidence="13" id="KW-0472">Membrane</keyword>
<keyword evidence="10" id="KW-0997">Cell inner membrane</keyword>
<dbReference type="EMBL" id="ACDY02000002">
    <property type="protein sequence ID" value="EEZ72471.1"/>
    <property type="molecule type" value="Genomic_DNA"/>
</dbReference>
<dbReference type="PANTHER" id="PTHR10434">
    <property type="entry name" value="1-ACYL-SN-GLYCEROL-3-PHOSPHATE ACYLTRANSFERASE"/>
    <property type="match status" value="1"/>
</dbReference>
<comment type="catalytic activity">
    <reaction evidence="1 18">
        <text>a 1-acyl-sn-glycero-3-phosphate + an acyl-CoA = a 1,2-diacyl-sn-glycero-3-phosphate + CoA</text>
        <dbReference type="Rhea" id="RHEA:19709"/>
        <dbReference type="ChEBI" id="CHEBI:57287"/>
        <dbReference type="ChEBI" id="CHEBI:57970"/>
        <dbReference type="ChEBI" id="CHEBI:58342"/>
        <dbReference type="ChEBI" id="CHEBI:58608"/>
        <dbReference type="EC" id="2.3.1.51"/>
    </reaction>
</comment>
<evidence type="ECO:0000256" key="18">
    <source>
        <dbReference type="RuleBase" id="RU361267"/>
    </source>
</evidence>
<evidence type="ECO:0000256" key="17">
    <source>
        <dbReference type="ARBA" id="ARBA00037183"/>
    </source>
</evidence>
<comment type="domain">
    <text evidence="18">The HXXXXD motif is essential for acyltransferase activity and may constitute the binding site for the phosphate moiety of the glycerol-3-phosphate.</text>
</comment>
<evidence type="ECO:0000256" key="4">
    <source>
        <dbReference type="ARBA" id="ARBA00005189"/>
    </source>
</evidence>
<dbReference type="SUPFAM" id="SSF69593">
    <property type="entry name" value="Glycerol-3-phosphate (1)-acyltransferase"/>
    <property type="match status" value="1"/>
</dbReference>
<dbReference type="AlphaFoldDB" id="D0W183"/>
<dbReference type="eggNOG" id="COG0204">
    <property type="taxonomic scope" value="Bacteria"/>
</dbReference>
<dbReference type="GO" id="GO:0005886">
    <property type="term" value="C:plasma membrane"/>
    <property type="evidence" value="ECO:0007669"/>
    <property type="project" value="UniProtKB-SubCell"/>
</dbReference>
<evidence type="ECO:0000256" key="15">
    <source>
        <dbReference type="ARBA" id="ARBA00023264"/>
    </source>
</evidence>
<reference evidence="20 21" key="1">
    <citation type="submission" date="2009-10" db="EMBL/GenBank/DDBJ databases">
        <authorList>
            <person name="Weinstock G."/>
            <person name="Sodergren E."/>
            <person name="Clifton S."/>
            <person name="Fulton L."/>
            <person name="Fulton B."/>
            <person name="Courtney L."/>
            <person name="Fronick C."/>
            <person name="Harrison M."/>
            <person name="Strong C."/>
            <person name="Farmer C."/>
            <person name="Delahaunty K."/>
            <person name="Markovic C."/>
            <person name="Hall O."/>
            <person name="Minx P."/>
            <person name="Tomlinson C."/>
            <person name="Mitreva M."/>
            <person name="Nelson J."/>
            <person name="Hou S."/>
            <person name="Wollam A."/>
            <person name="Pepin K.H."/>
            <person name="Johnson M."/>
            <person name="Bhonagiri V."/>
            <person name="Nash W.E."/>
            <person name="Warren W."/>
            <person name="Chinwalla A."/>
            <person name="Mardis E.R."/>
            <person name="Wilson R.K."/>
        </authorList>
    </citation>
    <scope>NUCLEOTIDE SEQUENCE [LARGE SCALE GENOMIC DNA]</scope>
    <source>
        <strain evidence="20 21">ATCC 14685</strain>
    </source>
</reference>
<feature type="domain" description="Phospholipid/glycerol acyltransferase" evidence="19">
    <location>
        <begin position="86"/>
        <end position="198"/>
    </location>
</feature>
<gene>
    <name evidence="20" type="ORF">NEICINOT_03402</name>
</gene>
<dbReference type="InterPro" id="IPR002123">
    <property type="entry name" value="Plipid/glycerol_acylTrfase"/>
</dbReference>
<dbReference type="SMART" id="SM00563">
    <property type="entry name" value="PlsC"/>
    <property type="match status" value="1"/>
</dbReference>
<evidence type="ECO:0000259" key="19">
    <source>
        <dbReference type="SMART" id="SM00563"/>
    </source>
</evidence>
<evidence type="ECO:0000313" key="20">
    <source>
        <dbReference type="EMBL" id="EEZ72471.1"/>
    </source>
</evidence>
<evidence type="ECO:0000256" key="1">
    <source>
        <dbReference type="ARBA" id="ARBA00001141"/>
    </source>
</evidence>
<comment type="pathway">
    <text evidence="4">Lipid metabolism.</text>
</comment>
<evidence type="ECO:0000256" key="8">
    <source>
        <dbReference type="ARBA" id="ARBA00022475"/>
    </source>
</evidence>
<keyword evidence="9 18" id="KW-0444">Lipid biosynthesis</keyword>
<evidence type="ECO:0000256" key="14">
    <source>
        <dbReference type="ARBA" id="ARBA00023209"/>
    </source>
</evidence>
<evidence type="ECO:0000256" key="13">
    <source>
        <dbReference type="ARBA" id="ARBA00023136"/>
    </source>
</evidence>
<dbReference type="Pfam" id="PF01553">
    <property type="entry name" value="Acyltransferase"/>
    <property type="match status" value="1"/>
</dbReference>